<protein>
    <submittedName>
        <fullName evidence="2">Glycosyl hydrolase</fullName>
    </submittedName>
</protein>
<dbReference type="PANTHER" id="PTHR35279:SF4">
    <property type="entry name" value="GLYCOSYL HYDROLASE FAMILY 32 N-TERMINAL DOMAIN-CONTAINING PROTEIN"/>
    <property type="match status" value="1"/>
</dbReference>
<dbReference type="PANTHER" id="PTHR35279">
    <property type="match status" value="1"/>
</dbReference>
<evidence type="ECO:0000313" key="2">
    <source>
        <dbReference type="EMBL" id="MBK1705616.1"/>
    </source>
</evidence>
<evidence type="ECO:0000313" key="3">
    <source>
        <dbReference type="Proteomes" id="UP001296776"/>
    </source>
</evidence>
<dbReference type="GO" id="GO:0016787">
    <property type="term" value="F:hydrolase activity"/>
    <property type="evidence" value="ECO:0007669"/>
    <property type="project" value="UniProtKB-KW"/>
</dbReference>
<name>A0AAJ0U5G1_9GAMM</name>
<dbReference type="InterPro" id="IPR023296">
    <property type="entry name" value="Glyco_hydro_beta-prop_sf"/>
</dbReference>
<organism evidence="2 3">
    <name type="scientific">Halochromatium glycolicum</name>
    <dbReference type="NCBI Taxonomy" id="85075"/>
    <lineage>
        <taxon>Bacteria</taxon>
        <taxon>Pseudomonadati</taxon>
        <taxon>Pseudomonadota</taxon>
        <taxon>Gammaproteobacteria</taxon>
        <taxon>Chromatiales</taxon>
        <taxon>Chromatiaceae</taxon>
        <taxon>Halochromatium</taxon>
    </lineage>
</organism>
<feature type="region of interest" description="Disordered" evidence="1">
    <location>
        <begin position="1"/>
        <end position="23"/>
    </location>
</feature>
<dbReference type="RefSeq" id="WP_200346835.1">
    <property type="nucleotide sequence ID" value="NZ_NRSJ01000025.1"/>
</dbReference>
<dbReference type="SUPFAM" id="SSF75005">
    <property type="entry name" value="Arabinanase/levansucrase/invertase"/>
    <property type="match status" value="3"/>
</dbReference>
<comment type="caution">
    <text evidence="2">The sequence shown here is derived from an EMBL/GenBank/DDBJ whole genome shotgun (WGS) entry which is preliminary data.</text>
</comment>
<accession>A0AAJ0U5G1</accession>
<sequence length="359" mass="39834">MTTTDPHHARHPGLLLGPGPSGHWDDERVSGPCVLREPDGRWRMWYYGRDQGFDPEINLPTGRVGLAESEDGLHWERVSGPLTQGAVLDVHPHPERFDSTHLGCSQVVRRDGLYWMWYFGGDHSRFRIGRFDVKGLKLRPGCAISRDGVHWQRLDGPHQGALLDFGGHSEFDAATCGWPQVVQVRTDLWRLYYHSLDPARMVFGVGLAESSDGLHWHKRGQVLGPGEPDAFDALGIGTRCVLRHQDRWLMFYEGVAGNGHSIGLAESEDGVHWTRRPGPEPDGSVFAHAPSGSGAWDAFAVGAPCVVAMDDGSWRLYYVGSNETGLGHSDELKARQQIGLALSQGADPTRWARWDGSRR</sequence>
<dbReference type="Proteomes" id="UP001296776">
    <property type="component" value="Unassembled WGS sequence"/>
</dbReference>
<reference evidence="2" key="1">
    <citation type="submission" date="2017-08" db="EMBL/GenBank/DDBJ databases">
        <authorList>
            <person name="Imhoff J.F."/>
            <person name="Rahn T."/>
            <person name="Kuenzel S."/>
            <person name="Neulinger S.C."/>
        </authorList>
    </citation>
    <scope>NUCLEOTIDE SEQUENCE</scope>
    <source>
        <strain evidence="2">DSM 11080</strain>
    </source>
</reference>
<feature type="compositionally biased region" description="Low complexity" evidence="1">
    <location>
        <begin position="12"/>
        <end position="22"/>
    </location>
</feature>
<gene>
    <name evidence="2" type="ORF">CKO40_13890</name>
</gene>
<reference evidence="2" key="2">
    <citation type="journal article" date="2020" name="Microorganisms">
        <title>Osmotic Adaptation and Compatible Solute Biosynthesis of Phototrophic Bacteria as Revealed from Genome Analyses.</title>
        <authorList>
            <person name="Imhoff J.F."/>
            <person name="Rahn T."/>
            <person name="Kunzel S."/>
            <person name="Keller A."/>
            <person name="Neulinger S.C."/>
        </authorList>
    </citation>
    <scope>NUCLEOTIDE SEQUENCE</scope>
    <source>
        <strain evidence="2">DSM 11080</strain>
    </source>
</reference>
<dbReference type="Gene3D" id="2.115.10.20">
    <property type="entry name" value="Glycosyl hydrolase domain, family 43"/>
    <property type="match status" value="5"/>
</dbReference>
<evidence type="ECO:0000256" key="1">
    <source>
        <dbReference type="SAM" id="MobiDB-lite"/>
    </source>
</evidence>
<dbReference type="AlphaFoldDB" id="A0AAJ0U5G1"/>
<dbReference type="EMBL" id="NRSJ01000025">
    <property type="protein sequence ID" value="MBK1705616.1"/>
    <property type="molecule type" value="Genomic_DNA"/>
</dbReference>
<keyword evidence="3" id="KW-1185">Reference proteome</keyword>
<proteinExistence type="predicted"/>
<keyword evidence="2" id="KW-0378">Hydrolase</keyword>